<dbReference type="InterPro" id="IPR051917">
    <property type="entry name" value="Transposase-Integrase"/>
</dbReference>
<dbReference type="PANTHER" id="PTHR10948:SF23">
    <property type="entry name" value="TRANSPOSASE INSI FOR INSERTION SEQUENCE ELEMENT IS30A-RELATED"/>
    <property type="match status" value="1"/>
</dbReference>
<name>A0A9Q4IHI7_9CORY</name>
<dbReference type="InterPro" id="IPR053392">
    <property type="entry name" value="Transposase_IS30-like"/>
</dbReference>
<organism evidence="1 2">
    <name type="scientific">Corynebacterium pilbarense</name>
    <dbReference type="NCBI Taxonomy" id="1288393"/>
    <lineage>
        <taxon>Bacteria</taxon>
        <taxon>Bacillati</taxon>
        <taxon>Actinomycetota</taxon>
        <taxon>Actinomycetes</taxon>
        <taxon>Mycobacteriales</taxon>
        <taxon>Corynebacteriaceae</taxon>
        <taxon>Corynebacterium</taxon>
    </lineage>
</organism>
<feature type="non-terminal residue" evidence="1">
    <location>
        <position position="1"/>
    </location>
</feature>
<dbReference type="GO" id="GO:0005829">
    <property type="term" value="C:cytosol"/>
    <property type="evidence" value="ECO:0007669"/>
    <property type="project" value="TreeGrafter"/>
</dbReference>
<evidence type="ECO:0000313" key="2">
    <source>
        <dbReference type="Proteomes" id="UP001071110"/>
    </source>
</evidence>
<comment type="caution">
    <text evidence="1">The sequence shown here is derived from an EMBL/GenBank/DDBJ whole genome shotgun (WGS) entry which is preliminary data.</text>
</comment>
<proteinExistence type="predicted"/>
<gene>
    <name evidence="1" type="ORF">NUW87_06575</name>
</gene>
<dbReference type="Proteomes" id="UP001071110">
    <property type="component" value="Unassembled WGS sequence"/>
</dbReference>
<reference evidence="1" key="1">
    <citation type="submission" date="2022-08" db="EMBL/GenBank/DDBJ databases">
        <title>Corynebacterium sp. nov., isolated from clinical breast specimens.</title>
        <authorList>
            <person name="Zhang T."/>
        </authorList>
    </citation>
    <scope>NUCLEOTIDE SEQUENCE</scope>
    <source>
        <strain evidence="1">CCUG 57942</strain>
    </source>
</reference>
<dbReference type="AlphaFoldDB" id="A0A9Q4IHI7"/>
<dbReference type="RefSeq" id="WP_269027779.1">
    <property type="nucleotide sequence ID" value="NZ_JANRML010000007.1"/>
</dbReference>
<dbReference type="PANTHER" id="PTHR10948">
    <property type="entry name" value="TRANSPOSASE"/>
    <property type="match status" value="1"/>
</dbReference>
<dbReference type="GO" id="GO:0032196">
    <property type="term" value="P:transposition"/>
    <property type="evidence" value="ECO:0007669"/>
    <property type="project" value="TreeGrafter"/>
</dbReference>
<dbReference type="InterPro" id="IPR036397">
    <property type="entry name" value="RNaseH_sf"/>
</dbReference>
<dbReference type="GO" id="GO:0004803">
    <property type="term" value="F:transposase activity"/>
    <property type="evidence" value="ECO:0007669"/>
    <property type="project" value="TreeGrafter"/>
</dbReference>
<keyword evidence="2" id="KW-1185">Reference proteome</keyword>
<dbReference type="Gene3D" id="3.30.420.10">
    <property type="entry name" value="Ribonuclease H-like superfamily/Ribonuclease H"/>
    <property type="match status" value="1"/>
</dbReference>
<dbReference type="InterPro" id="IPR012337">
    <property type="entry name" value="RNaseH-like_sf"/>
</dbReference>
<evidence type="ECO:0000313" key="1">
    <source>
        <dbReference type="EMBL" id="MCZ2221041.1"/>
    </source>
</evidence>
<dbReference type="GO" id="GO:0003676">
    <property type="term" value="F:nucleic acid binding"/>
    <property type="evidence" value="ECO:0007669"/>
    <property type="project" value="InterPro"/>
</dbReference>
<dbReference type="SUPFAM" id="SSF53098">
    <property type="entry name" value="Ribonuclease H-like"/>
    <property type="match status" value="1"/>
</dbReference>
<dbReference type="EMBL" id="JANRML010000007">
    <property type="protein sequence ID" value="MCZ2221041.1"/>
    <property type="molecule type" value="Genomic_DNA"/>
</dbReference>
<sequence>QGVEMAETARVRIKDGCEVYFCDPHAPWQRPTNENTNGEIRRRFYKKGTDFAEVTPEHVAWVQDELNDTPRQVLGGATPREILQQIFNRGALTA</sequence>
<protein>
    <submittedName>
        <fullName evidence="1">IS30 family transposase</fullName>
    </submittedName>
</protein>
<dbReference type="NCBIfam" id="NF033563">
    <property type="entry name" value="transpos_IS30"/>
    <property type="match status" value="1"/>
</dbReference>
<accession>A0A9Q4IHI7</accession>